<dbReference type="STRING" id="857967.G0QWW2"/>
<organism evidence="12 13">
    <name type="scientific">Ichthyophthirius multifiliis</name>
    <name type="common">White spot disease agent</name>
    <name type="synonym">Ich</name>
    <dbReference type="NCBI Taxonomy" id="5932"/>
    <lineage>
        <taxon>Eukaryota</taxon>
        <taxon>Sar</taxon>
        <taxon>Alveolata</taxon>
        <taxon>Ciliophora</taxon>
        <taxon>Intramacronucleata</taxon>
        <taxon>Oligohymenophorea</taxon>
        <taxon>Hymenostomatida</taxon>
        <taxon>Ophryoglenina</taxon>
        <taxon>Ichthyophthirius</taxon>
    </lineage>
</organism>
<dbReference type="InterPro" id="IPR023696">
    <property type="entry name" value="Ureohydrolase_dom_sf"/>
</dbReference>
<dbReference type="FunCoup" id="G0QWW2">
    <property type="interactions" value="30"/>
</dbReference>
<evidence type="ECO:0000256" key="3">
    <source>
        <dbReference type="ARBA" id="ARBA00018123"/>
    </source>
</evidence>
<dbReference type="InterPro" id="IPR006035">
    <property type="entry name" value="Ureohydrolase"/>
</dbReference>
<dbReference type="InterPro" id="IPR014033">
    <property type="entry name" value="Arginase"/>
</dbReference>
<evidence type="ECO:0000256" key="2">
    <source>
        <dbReference type="ARBA" id="ARBA00012168"/>
    </source>
</evidence>
<dbReference type="GO" id="GO:0005829">
    <property type="term" value="C:cytosol"/>
    <property type="evidence" value="ECO:0007669"/>
    <property type="project" value="TreeGrafter"/>
</dbReference>
<comment type="cofactor">
    <cofactor evidence="11">
        <name>Mn(2+)</name>
        <dbReference type="ChEBI" id="CHEBI:29035"/>
    </cofactor>
    <text evidence="11">Binds 2 manganese ions per subunit.</text>
</comment>
<dbReference type="Proteomes" id="UP000008983">
    <property type="component" value="Unassembled WGS sequence"/>
</dbReference>
<dbReference type="eggNOG" id="KOG2965">
    <property type="taxonomic scope" value="Eukaryota"/>
</dbReference>
<dbReference type="PANTHER" id="PTHR43782">
    <property type="entry name" value="ARGINASE"/>
    <property type="match status" value="1"/>
</dbReference>
<dbReference type="PROSITE" id="PS51409">
    <property type="entry name" value="ARGINASE_2"/>
    <property type="match status" value="1"/>
</dbReference>
<dbReference type="GO" id="GO:0000050">
    <property type="term" value="P:urea cycle"/>
    <property type="evidence" value="ECO:0007669"/>
    <property type="project" value="UniProtKB-UniPathway"/>
</dbReference>
<evidence type="ECO:0000256" key="8">
    <source>
        <dbReference type="ARBA" id="ARBA00047391"/>
    </source>
</evidence>
<dbReference type="GO" id="GO:0004053">
    <property type="term" value="F:arginase activity"/>
    <property type="evidence" value="ECO:0007669"/>
    <property type="project" value="UniProtKB-EC"/>
</dbReference>
<name>G0QWW2_ICHMU</name>
<dbReference type="AlphaFoldDB" id="G0QWW2"/>
<keyword evidence="6 10" id="KW-0378">Hydrolase</keyword>
<accession>G0QWW2</accession>
<gene>
    <name evidence="12" type="ORF">IMG5_135700</name>
</gene>
<comment type="similarity">
    <text evidence="9 10">Belongs to the arginase family.</text>
</comment>
<dbReference type="NCBIfam" id="TIGR01229">
    <property type="entry name" value="rocF_arginase"/>
    <property type="match status" value="1"/>
</dbReference>
<sequence>MNQKQKYIEKFQKIKTKNIDIIGVCIKEGQNLTGTELAPDCLRKSGLNLVLEFLGWKINDLGNINLESQDEGQEVHTKIENKTNQSQDDKQDLQLKYYTNMKHSETIGQACQQLHEKVKQSSQKSNFPLILGGDHGIATGTISGMLETYENLKVIWIDAHGDINLPETSPSGNYHGMPVAHLLGWFQKKVKGFDWLKFKLKPENIVFIGLRDLDEEEKDLLNKNKIKCFCMHQIDQFGIGEVMKQAFKYLKIDEDQNSALHLSFDIDAVDPSFAPGTGTKSKGGLTYREAHYICRSAAESGKLVSMELVEVNPNLEEVDHHLLHLHGDDKNIKGSKTVGLAIELIKSALGYTLL</sequence>
<dbReference type="Pfam" id="PF00491">
    <property type="entry name" value="Arginase"/>
    <property type="match status" value="1"/>
</dbReference>
<dbReference type="SMR" id="G0QWW2"/>
<dbReference type="RefSeq" id="XP_004031891.1">
    <property type="nucleotide sequence ID" value="XM_004031843.1"/>
</dbReference>
<dbReference type="FunFam" id="3.40.800.10:FF:000012">
    <property type="entry name" value="Arginase"/>
    <property type="match status" value="1"/>
</dbReference>
<proteinExistence type="inferred from homology"/>
<dbReference type="InterPro" id="IPR020855">
    <property type="entry name" value="Ureohydrolase_Mn_BS"/>
</dbReference>
<evidence type="ECO:0000256" key="6">
    <source>
        <dbReference type="ARBA" id="ARBA00022801"/>
    </source>
</evidence>
<dbReference type="EMBL" id="GL984018">
    <property type="protein sequence ID" value="EGR30304.1"/>
    <property type="molecule type" value="Genomic_DNA"/>
</dbReference>
<dbReference type="PROSITE" id="PS01053">
    <property type="entry name" value="ARGINASE_1"/>
    <property type="match status" value="1"/>
</dbReference>
<evidence type="ECO:0000313" key="12">
    <source>
        <dbReference type="EMBL" id="EGR30304.1"/>
    </source>
</evidence>
<dbReference type="EC" id="3.5.3.1" evidence="2 11"/>
<dbReference type="InParanoid" id="G0QWW2"/>
<dbReference type="GO" id="GO:0005634">
    <property type="term" value="C:nucleus"/>
    <property type="evidence" value="ECO:0007669"/>
    <property type="project" value="TreeGrafter"/>
</dbReference>
<dbReference type="UniPathway" id="UPA00158">
    <property type="reaction ID" value="UER00270"/>
</dbReference>
<comment type="catalytic activity">
    <reaction evidence="8 11">
        <text>L-arginine + H2O = urea + L-ornithine</text>
        <dbReference type="Rhea" id="RHEA:20569"/>
        <dbReference type="ChEBI" id="CHEBI:15377"/>
        <dbReference type="ChEBI" id="CHEBI:16199"/>
        <dbReference type="ChEBI" id="CHEBI:32682"/>
        <dbReference type="ChEBI" id="CHEBI:46911"/>
        <dbReference type="EC" id="3.5.3.1"/>
    </reaction>
</comment>
<keyword evidence="7 11" id="KW-0464">Manganese</keyword>
<keyword evidence="13" id="KW-1185">Reference proteome</keyword>
<protein>
    <recommendedName>
        <fullName evidence="3 11">Arginase</fullName>
        <ecNumber evidence="2 11">3.5.3.1</ecNumber>
    </recommendedName>
</protein>
<reference evidence="12 13" key="1">
    <citation type="submission" date="2011-07" db="EMBL/GenBank/DDBJ databases">
        <authorList>
            <person name="Coyne R."/>
            <person name="Brami D."/>
            <person name="Johnson J."/>
            <person name="Hostetler J."/>
            <person name="Hannick L."/>
            <person name="Clark T."/>
            <person name="Cassidy-Hanley D."/>
            <person name="Inman J."/>
        </authorList>
    </citation>
    <scope>NUCLEOTIDE SEQUENCE [LARGE SCALE GENOMIC DNA]</scope>
    <source>
        <strain evidence="12 13">G5</strain>
    </source>
</reference>
<dbReference type="PANTHER" id="PTHR43782:SF3">
    <property type="entry name" value="ARGINASE"/>
    <property type="match status" value="1"/>
</dbReference>
<dbReference type="GO" id="GO:0006525">
    <property type="term" value="P:arginine metabolic process"/>
    <property type="evidence" value="ECO:0007669"/>
    <property type="project" value="UniProtKB-KW"/>
</dbReference>
<evidence type="ECO:0000256" key="9">
    <source>
        <dbReference type="PROSITE-ProRule" id="PRU00742"/>
    </source>
</evidence>
<comment type="pathway">
    <text evidence="1">Nitrogen metabolism; urea cycle; L-ornithine and urea from L-arginine: step 1/1.</text>
</comment>
<evidence type="ECO:0000256" key="7">
    <source>
        <dbReference type="ARBA" id="ARBA00023211"/>
    </source>
</evidence>
<evidence type="ECO:0000256" key="4">
    <source>
        <dbReference type="ARBA" id="ARBA00022503"/>
    </source>
</evidence>
<dbReference type="GeneID" id="14906414"/>
<evidence type="ECO:0000256" key="10">
    <source>
        <dbReference type="RuleBase" id="RU003684"/>
    </source>
</evidence>
<keyword evidence="5 11" id="KW-0479">Metal-binding</keyword>
<keyword evidence="4 11" id="KW-0056">Arginine metabolism</keyword>
<dbReference type="PRINTS" id="PR00116">
    <property type="entry name" value="ARGINASE"/>
</dbReference>
<evidence type="ECO:0000256" key="11">
    <source>
        <dbReference type="RuleBase" id="RU361159"/>
    </source>
</evidence>
<evidence type="ECO:0000256" key="1">
    <source>
        <dbReference type="ARBA" id="ARBA00005098"/>
    </source>
</evidence>
<evidence type="ECO:0000256" key="5">
    <source>
        <dbReference type="ARBA" id="ARBA00022723"/>
    </source>
</evidence>
<dbReference type="GO" id="GO:0030145">
    <property type="term" value="F:manganese ion binding"/>
    <property type="evidence" value="ECO:0007669"/>
    <property type="project" value="TreeGrafter"/>
</dbReference>
<dbReference type="OrthoDB" id="288726at2759"/>
<dbReference type="CDD" id="cd09989">
    <property type="entry name" value="Arginase"/>
    <property type="match status" value="1"/>
</dbReference>
<dbReference type="Gene3D" id="3.40.800.10">
    <property type="entry name" value="Ureohydrolase domain"/>
    <property type="match status" value="1"/>
</dbReference>
<dbReference type="SUPFAM" id="SSF52768">
    <property type="entry name" value="Arginase/deacetylase"/>
    <property type="match status" value="1"/>
</dbReference>
<dbReference type="OMA" id="YKEFRYA"/>
<evidence type="ECO:0000313" key="13">
    <source>
        <dbReference type="Proteomes" id="UP000008983"/>
    </source>
</evidence>